<dbReference type="InterPro" id="IPR001584">
    <property type="entry name" value="Integrase_cat-core"/>
</dbReference>
<evidence type="ECO:0000313" key="3">
    <source>
        <dbReference type="Proteomes" id="UP000546464"/>
    </source>
</evidence>
<sequence>MAWHRRLIAAKYTAKRHAQTERQKEMAIIRELCVKLAEENPDWGYGRIQGTLENLGHTVSDTTVGNILRAAGILPAPERAKQSNWKTFVRSHMDVMAVADFLNVEVWTLRGLVRFHVFFVMSLAKRQVHIAHIGCQTDGCVMEQVARNLTDAEDGILNGMKYFICDHDPLYTQTFRKTLKSSGIKIIQTRIGTPQQNGYAERFVKSMQTECLDHLIFLGEKSLRKAVENYVEHYHHERNHQGLNNLIPFPYSPAKPDKSSAIRKSERLGGLLNYYFRESQPENKQEVELSA</sequence>
<dbReference type="AlphaFoldDB" id="A0A842HCB2"/>
<dbReference type="Proteomes" id="UP000546464">
    <property type="component" value="Unassembled WGS sequence"/>
</dbReference>
<dbReference type="GO" id="GO:0015074">
    <property type="term" value="P:DNA integration"/>
    <property type="evidence" value="ECO:0007669"/>
    <property type="project" value="InterPro"/>
</dbReference>
<dbReference type="Pfam" id="PF13683">
    <property type="entry name" value="rve_3"/>
    <property type="match status" value="1"/>
</dbReference>
<dbReference type="PANTHER" id="PTHR46889:SF4">
    <property type="entry name" value="TRANSPOSASE INSO FOR INSERTION SEQUENCE ELEMENT IS911B-RELATED"/>
    <property type="match status" value="1"/>
</dbReference>
<protein>
    <submittedName>
        <fullName evidence="2">Transposase</fullName>
    </submittedName>
</protein>
<dbReference type="SUPFAM" id="SSF53098">
    <property type="entry name" value="Ribonuclease H-like"/>
    <property type="match status" value="1"/>
</dbReference>
<reference evidence="2 3" key="1">
    <citation type="submission" date="2020-07" db="EMBL/GenBank/DDBJ databases">
        <authorList>
            <person name="Feng X."/>
        </authorList>
    </citation>
    <scope>NUCLEOTIDE SEQUENCE [LARGE SCALE GENOMIC DNA]</scope>
    <source>
        <strain evidence="2 3">JCM31066</strain>
    </source>
</reference>
<dbReference type="RefSeq" id="WP_185674833.1">
    <property type="nucleotide sequence ID" value="NZ_JACHVB010000015.1"/>
</dbReference>
<keyword evidence="3" id="KW-1185">Reference proteome</keyword>
<dbReference type="PROSITE" id="PS50994">
    <property type="entry name" value="INTEGRASE"/>
    <property type="match status" value="1"/>
</dbReference>
<dbReference type="InterPro" id="IPR050900">
    <property type="entry name" value="Transposase_IS3/IS150/IS904"/>
</dbReference>
<dbReference type="EMBL" id="JACHVB010000015">
    <property type="protein sequence ID" value="MBC2593829.1"/>
    <property type="molecule type" value="Genomic_DNA"/>
</dbReference>
<dbReference type="PANTHER" id="PTHR46889">
    <property type="entry name" value="TRANSPOSASE INSF FOR INSERTION SEQUENCE IS3B-RELATED"/>
    <property type="match status" value="1"/>
</dbReference>
<comment type="caution">
    <text evidence="2">The sequence shown here is derived from an EMBL/GenBank/DDBJ whole genome shotgun (WGS) entry which is preliminary data.</text>
</comment>
<proteinExistence type="predicted"/>
<gene>
    <name evidence="2" type="ORF">H5P28_06100</name>
</gene>
<evidence type="ECO:0000259" key="1">
    <source>
        <dbReference type="PROSITE" id="PS50994"/>
    </source>
</evidence>
<organism evidence="2 3">
    <name type="scientific">Ruficoccus amylovorans</name>
    <dbReference type="NCBI Taxonomy" id="1804625"/>
    <lineage>
        <taxon>Bacteria</taxon>
        <taxon>Pseudomonadati</taxon>
        <taxon>Verrucomicrobiota</taxon>
        <taxon>Opitutia</taxon>
        <taxon>Puniceicoccales</taxon>
        <taxon>Cerasicoccaceae</taxon>
        <taxon>Ruficoccus</taxon>
    </lineage>
</organism>
<accession>A0A842HCB2</accession>
<dbReference type="InterPro" id="IPR012337">
    <property type="entry name" value="RNaseH-like_sf"/>
</dbReference>
<feature type="domain" description="Integrase catalytic" evidence="1">
    <location>
        <begin position="73"/>
        <end position="256"/>
    </location>
</feature>
<dbReference type="Gene3D" id="3.30.420.10">
    <property type="entry name" value="Ribonuclease H-like superfamily/Ribonuclease H"/>
    <property type="match status" value="1"/>
</dbReference>
<evidence type="ECO:0000313" key="2">
    <source>
        <dbReference type="EMBL" id="MBC2593829.1"/>
    </source>
</evidence>
<dbReference type="InterPro" id="IPR036397">
    <property type="entry name" value="RNaseH_sf"/>
</dbReference>
<name>A0A842HCB2_9BACT</name>
<dbReference type="GO" id="GO:0003676">
    <property type="term" value="F:nucleic acid binding"/>
    <property type="evidence" value="ECO:0007669"/>
    <property type="project" value="InterPro"/>
</dbReference>